<dbReference type="InterPro" id="IPR008454">
    <property type="entry name" value="Collagen-bd_Cna-like_B-typ_dom"/>
</dbReference>
<dbReference type="Gene3D" id="2.60.40.3050">
    <property type="match status" value="11"/>
</dbReference>
<sequence length="1776" mass="192066">MRRNRWTRIALSFFLAFAMIMPNALKISAEETPTDAPVLEPALAPDPAPAPVVTEAEPLAAVVPMALPYVYNSDDGFMVVEAFFGTSTNDHTMLNGLVWIQNGELYVAVKSTHMLELMQINGHTEYPVHVYPAGESIKIDGTTYPPTDLNGNTKDSHFTVFIFPRSVLVENNWTYVRGIGRGHDVEGEIKFYILPVDLTIAKQWIGGPANPAKTATFKIYGVAPSGTDVIIAMDAQKNPINPLTITGPTDAGFTNRAIKVPRTTLDGEIYTSYYIRELDGNTVIGPGGRTSEGYVVTYDATGLKVTNTYTLVPANATIAGTKTLVGRPLLANEFSFILKDAQGVQIGTAVKNAANGSFSFPALQFTAPGVYTFYIAELPGALPGVTYDTADKKITVTVTDDGKGNLSAVVSPVNVPITNTYKPDPVSVTIRGTKSLTGRPLLAGEFSFILKDDFGQVGVAVFNAADGSFSFPALGFSSVGTYTFKIVEQSGSLGGVTYDLSEKIVTVKVTDDLKGKLVAQVTPENTLITNTYKAAPVDVTIGGTKTLVGRPLLEKEFSFILKDAQGVPIGMAVYNAADGSFSFPALKITEPGIYTFKVAEVAGSLGGVTYDTTDKIVTVTVTDDLKGHLVAVVSPQNVSITNTYKAGSTSIILSGTKMLSGRPLVAGEFTFELWKDGAEEPWDEAKNDVNGLFAFDALNFTQPGTYTYYVREVLGSLGGVTYDTKMHKIVVTVVDNLDGTLTATAKYPEGGLVFLNSYKPAPTRLDLEGMKTLSGRPLVAGEFTFELWMKGGLEPLDTAVNAADGKFSFDAQMFDKAGVFTFLVKEKAGSLGGVTYDDTLFEITVTVVDNLDGTLTATPKYPEGGLLFENTYKPGLTRLALQGMKELTGRPLVAGEFIFELWEKGGEMPILTAVNTADGKFMFDAIAYEEPGTYEYLIKEKAGTLGGVTYDEAIHAVTVKVVDNLDGTLTATAKYPEGGLIFKNSYKPAPTSIILEGMKNLVGRPLVPGEFTFELWKKGDEMPFLTAVNGADGKFAFAAIPYDKPGTYEYLIKEKVETLGGVTYDVAIHPVTVKVVDNLDGTLTATAKYPEGGLLFMNSYKPAPTRLVLEGMKTLSGRPLVAGEFTFELWMKGGLEPLDTAVNAADGKFSFDAQMFDKAGVFTFLVKEKVGSLGGVTYDDTLFEITVTVKDNLDGTLTATPTYPEGGLLFENTYKPGLTRLALQGMKELTGRPLVAGEFTFELWEKGGEMPILTAVNTADGKFMFEAIAYEEPGTYEYLIKETVGTLGGVTYDEAIHAVTVKVVDNLDGTLTAKATYPEGGLVFENSYEPAPTSIILEGLKNLDGRPLVAGEFTFELWELEGEAPLKTAVNDADGKFMFEALHYTEPGTYEYLVKETAEDLGGVTYDAAVIHIMVKVVDNLDGTLTATAIYPEGGLVFENSYKAEPTTLIIEGLKELIGRPLLAEEFTFELWEMEGEEALLTAKNAADGKFAFAPLEFDQPGTYHFMVVEVKGMGYAITYDETVFHVKVEVVDNLDGTLTATATYSEAEAIVFTNSYDVVDVGGEKLWDDLGVRPAKVVINLYRNGELYDDMEVVPGEGGKWFFTFEDLAEFDPEGEPYLYTVEEVPVAGYVPTVNGFNITNRLLRATARIIKIDDADDPVAGVEFEIYDKDSKLVFKGKTNAEGILEVELPLGTYTVKETAAPKGYIIDDEIHTVVLSADKTTVELEVVNILEIEDVEPKPLPQTGSAGTGVFYLMGVLTLLGGAFLLRKKRSLT</sequence>
<evidence type="ECO:0000313" key="10">
    <source>
        <dbReference type="Proteomes" id="UP000675379"/>
    </source>
</evidence>
<evidence type="ECO:0000256" key="5">
    <source>
        <dbReference type="ARBA" id="ARBA00023088"/>
    </source>
</evidence>
<evidence type="ECO:0000256" key="6">
    <source>
        <dbReference type="SAM" id="Phobius"/>
    </source>
</evidence>
<organism evidence="9 10">
    <name type="scientific">Proteiniclasticum sediminis</name>
    <dbReference type="NCBI Taxonomy" id="2804028"/>
    <lineage>
        <taxon>Bacteria</taxon>
        <taxon>Bacillati</taxon>
        <taxon>Bacillota</taxon>
        <taxon>Clostridia</taxon>
        <taxon>Eubacteriales</taxon>
        <taxon>Clostridiaceae</taxon>
        <taxon>Proteiniclasticum</taxon>
    </lineage>
</organism>
<dbReference type="InterPro" id="IPR013783">
    <property type="entry name" value="Ig-like_fold"/>
</dbReference>
<feature type="domain" description="Gram-positive cocci surface proteins LPxTG" evidence="8">
    <location>
        <begin position="1743"/>
        <end position="1776"/>
    </location>
</feature>
<keyword evidence="5" id="KW-0572">Peptidoglycan-anchor</keyword>
<protein>
    <submittedName>
        <fullName evidence="9">Cna B-type domain-containing protein</fullName>
    </submittedName>
</protein>
<keyword evidence="10" id="KW-1185">Reference proteome</keyword>
<dbReference type="InterPro" id="IPR038174">
    <property type="entry name" value="Strep_pil_link_sf"/>
</dbReference>
<evidence type="ECO:0000256" key="4">
    <source>
        <dbReference type="ARBA" id="ARBA00022729"/>
    </source>
</evidence>
<dbReference type="PROSITE" id="PS50847">
    <property type="entry name" value="GRAM_POS_ANCHORING"/>
    <property type="match status" value="1"/>
</dbReference>
<feature type="transmembrane region" description="Helical" evidence="6">
    <location>
        <begin position="1752"/>
        <end position="1769"/>
    </location>
</feature>
<dbReference type="InterPro" id="IPR041033">
    <property type="entry name" value="SpaA_PFL_dom_1"/>
</dbReference>
<proteinExistence type="inferred from homology"/>
<dbReference type="NCBIfam" id="TIGR03786">
    <property type="entry name" value="strep_pil_rpt"/>
    <property type="match status" value="11"/>
</dbReference>
<name>A0A941HPS1_9CLOT</name>
<evidence type="ECO:0000256" key="1">
    <source>
        <dbReference type="ARBA" id="ARBA00007257"/>
    </source>
</evidence>
<evidence type="ECO:0000313" key="9">
    <source>
        <dbReference type="EMBL" id="MBR0575726.1"/>
    </source>
</evidence>
<dbReference type="PANTHER" id="PTHR36108:SF13">
    <property type="entry name" value="COLOSSIN-B-RELATED"/>
    <property type="match status" value="1"/>
</dbReference>
<keyword evidence="2" id="KW-0134">Cell wall</keyword>
<keyword evidence="6" id="KW-0812">Transmembrane</keyword>
<dbReference type="Gene3D" id="2.60.40.1140">
    <property type="entry name" value="Collagen-binding surface protein Cna, B-type domain"/>
    <property type="match status" value="1"/>
</dbReference>
<dbReference type="Pfam" id="PF00746">
    <property type="entry name" value="Gram_pos_anchor"/>
    <property type="match status" value="1"/>
</dbReference>
<comment type="caution">
    <text evidence="9">The sequence shown here is derived from an EMBL/GenBank/DDBJ whole genome shotgun (WGS) entry which is preliminary data.</text>
</comment>
<dbReference type="NCBIfam" id="TIGR01167">
    <property type="entry name" value="LPXTG_anchor"/>
    <property type="match status" value="1"/>
</dbReference>
<dbReference type="Pfam" id="PF12892">
    <property type="entry name" value="FctA"/>
    <property type="match status" value="11"/>
</dbReference>
<reference evidence="9" key="1">
    <citation type="submission" date="2021-04" db="EMBL/GenBank/DDBJ databases">
        <title>Proteiniclasticum sedimins sp. nov., an obligate anaerobic bacterium isolated from anaerobic sludge.</title>
        <authorList>
            <person name="Liu J."/>
        </authorList>
    </citation>
    <scope>NUCLEOTIDE SEQUENCE</scope>
    <source>
        <strain evidence="9">BAD-10</strain>
    </source>
</reference>
<gene>
    <name evidence="9" type="ORF">KCG48_05140</name>
</gene>
<evidence type="ECO:0000256" key="7">
    <source>
        <dbReference type="SAM" id="SignalP"/>
    </source>
</evidence>
<keyword evidence="6" id="KW-1133">Transmembrane helix</keyword>
<dbReference type="CDD" id="cd00222">
    <property type="entry name" value="CollagenBindB"/>
    <property type="match status" value="1"/>
</dbReference>
<dbReference type="SUPFAM" id="SSF49478">
    <property type="entry name" value="Cna protein B-type domain"/>
    <property type="match status" value="2"/>
</dbReference>
<feature type="chain" id="PRO_5038432158" evidence="7">
    <location>
        <begin position="27"/>
        <end position="1776"/>
    </location>
</feature>
<evidence type="ECO:0000256" key="3">
    <source>
        <dbReference type="ARBA" id="ARBA00022525"/>
    </source>
</evidence>
<dbReference type="PANTHER" id="PTHR36108">
    <property type="entry name" value="COLOSSIN-B-RELATED"/>
    <property type="match status" value="1"/>
</dbReference>
<dbReference type="Pfam" id="PF17802">
    <property type="entry name" value="SpaA"/>
    <property type="match status" value="1"/>
</dbReference>
<accession>A0A941HPS1</accession>
<comment type="similarity">
    <text evidence="1">Belongs to the serine-aspartate repeat-containing protein (SDr) family.</text>
</comment>
<keyword evidence="3" id="KW-0964">Secreted</keyword>
<keyword evidence="4 7" id="KW-0732">Signal</keyword>
<feature type="signal peptide" evidence="7">
    <location>
        <begin position="1"/>
        <end position="26"/>
    </location>
</feature>
<dbReference type="InterPro" id="IPR022464">
    <property type="entry name" value="Strep_pil_isopept_link"/>
</dbReference>
<dbReference type="Pfam" id="PF05738">
    <property type="entry name" value="Cna_B"/>
    <property type="match status" value="1"/>
</dbReference>
<dbReference type="EMBL" id="JAGSCS010000004">
    <property type="protein sequence ID" value="MBR0575726.1"/>
    <property type="molecule type" value="Genomic_DNA"/>
</dbReference>
<dbReference type="InterPro" id="IPR019931">
    <property type="entry name" value="LPXTG_anchor"/>
</dbReference>
<dbReference type="Proteomes" id="UP000675379">
    <property type="component" value="Unassembled WGS sequence"/>
</dbReference>
<keyword evidence="6" id="KW-0472">Membrane</keyword>
<evidence type="ECO:0000256" key="2">
    <source>
        <dbReference type="ARBA" id="ARBA00022512"/>
    </source>
</evidence>
<dbReference type="Gene3D" id="2.60.40.10">
    <property type="entry name" value="Immunoglobulins"/>
    <property type="match status" value="1"/>
</dbReference>
<evidence type="ECO:0000259" key="8">
    <source>
        <dbReference type="PROSITE" id="PS50847"/>
    </source>
</evidence>